<dbReference type="GO" id="GO:0010494">
    <property type="term" value="C:cytoplasmic stress granule"/>
    <property type="evidence" value="ECO:0007669"/>
    <property type="project" value="TreeGrafter"/>
</dbReference>
<evidence type="ECO:0000259" key="3">
    <source>
        <dbReference type="SMART" id="SM01272"/>
    </source>
</evidence>
<dbReference type="EMBL" id="JAHUZD010000143">
    <property type="protein sequence ID" value="KAI3402586.2"/>
    <property type="molecule type" value="Genomic_DNA"/>
</dbReference>
<evidence type="ECO:0000313" key="4">
    <source>
        <dbReference type="EMBL" id="KAI3402586.2"/>
    </source>
</evidence>
<dbReference type="Gene3D" id="1.10.357.70">
    <property type="entry name" value="Exocyst complex component Sec6, C-terminal domain"/>
    <property type="match status" value="1"/>
</dbReference>
<feature type="region of interest" description="Disordered" evidence="2">
    <location>
        <begin position="588"/>
        <end position="636"/>
    </location>
</feature>
<feature type="compositionally biased region" description="Polar residues" evidence="2">
    <location>
        <begin position="1"/>
        <end position="10"/>
    </location>
</feature>
<feature type="compositionally biased region" description="Low complexity" evidence="2">
    <location>
        <begin position="842"/>
        <end position="851"/>
    </location>
</feature>
<feature type="region of interest" description="Disordered" evidence="2">
    <location>
        <begin position="836"/>
        <end position="857"/>
    </location>
</feature>
<dbReference type="InterPro" id="IPR025852">
    <property type="entry name" value="SM_dom_ATX"/>
</dbReference>
<gene>
    <name evidence="4" type="ORF">KGF56_004678</name>
</gene>
<evidence type="ECO:0000256" key="2">
    <source>
        <dbReference type="SAM" id="MobiDB-lite"/>
    </source>
</evidence>
<name>A0AAI9WVV1_9ASCO</name>
<dbReference type="GO" id="GO:0006887">
    <property type="term" value="P:exocytosis"/>
    <property type="evidence" value="ECO:0007669"/>
    <property type="project" value="InterPro"/>
</dbReference>
<feature type="region of interest" description="Disordered" evidence="2">
    <location>
        <begin position="348"/>
        <end position="393"/>
    </location>
</feature>
<dbReference type="GO" id="GO:0003729">
    <property type="term" value="F:mRNA binding"/>
    <property type="evidence" value="ECO:0007669"/>
    <property type="project" value="TreeGrafter"/>
</dbReference>
<feature type="compositionally biased region" description="Polar residues" evidence="2">
    <location>
        <begin position="588"/>
        <end position="597"/>
    </location>
</feature>
<keyword evidence="5" id="KW-1185">Reference proteome</keyword>
<comment type="similarity">
    <text evidence="1">Belongs to the SEC6 family.</text>
</comment>
<dbReference type="SMART" id="SM01272">
    <property type="entry name" value="LsmAD"/>
    <property type="match status" value="1"/>
</dbReference>
<feature type="region of interest" description="Disordered" evidence="2">
    <location>
        <begin position="168"/>
        <end position="234"/>
    </location>
</feature>
<comment type="caution">
    <text evidence="4">The sequence shown here is derived from an EMBL/GenBank/DDBJ whole genome shotgun (WGS) entry which is preliminary data.</text>
</comment>
<proteinExistence type="inferred from homology"/>
<evidence type="ECO:0000256" key="1">
    <source>
        <dbReference type="ARBA" id="ARBA00009447"/>
    </source>
</evidence>
<feature type="compositionally biased region" description="Basic and acidic residues" evidence="2">
    <location>
        <begin position="203"/>
        <end position="232"/>
    </location>
</feature>
<evidence type="ECO:0000313" key="5">
    <source>
        <dbReference type="Proteomes" id="UP001202479"/>
    </source>
</evidence>
<feature type="compositionally biased region" description="Low complexity" evidence="2">
    <location>
        <begin position="169"/>
        <end position="196"/>
    </location>
</feature>
<dbReference type="RefSeq" id="XP_049178333.1">
    <property type="nucleotide sequence ID" value="XM_049326142.1"/>
</dbReference>
<dbReference type="Proteomes" id="UP001202479">
    <property type="component" value="Unassembled WGS sequence"/>
</dbReference>
<dbReference type="Gene3D" id="1.10.357.50">
    <property type="match status" value="1"/>
</dbReference>
<feature type="region of interest" description="Disordered" evidence="2">
    <location>
        <begin position="1"/>
        <end position="42"/>
    </location>
</feature>
<feature type="region of interest" description="Disordered" evidence="2">
    <location>
        <begin position="485"/>
        <end position="573"/>
    </location>
</feature>
<feature type="domain" description="LsmAD" evidence="3">
    <location>
        <begin position="267"/>
        <end position="338"/>
    </location>
</feature>
<dbReference type="InterPro" id="IPR010326">
    <property type="entry name" value="EXOC3/Sec6"/>
</dbReference>
<feature type="compositionally biased region" description="Polar residues" evidence="2">
    <location>
        <begin position="487"/>
        <end position="509"/>
    </location>
</feature>
<dbReference type="GeneID" id="73382293"/>
<dbReference type="PANTHER" id="PTHR12854">
    <property type="entry name" value="ATAXIN 2-RELATED"/>
    <property type="match status" value="1"/>
</dbReference>
<dbReference type="Pfam" id="PF06741">
    <property type="entry name" value="LsmAD"/>
    <property type="match status" value="1"/>
</dbReference>
<dbReference type="InterPro" id="IPR009604">
    <property type="entry name" value="LsmAD_domain"/>
</dbReference>
<organism evidence="4 5">
    <name type="scientific">Candida oxycetoniae</name>
    <dbReference type="NCBI Taxonomy" id="497107"/>
    <lineage>
        <taxon>Eukaryota</taxon>
        <taxon>Fungi</taxon>
        <taxon>Dikarya</taxon>
        <taxon>Ascomycota</taxon>
        <taxon>Saccharomycotina</taxon>
        <taxon>Pichiomycetes</taxon>
        <taxon>Debaryomycetaceae</taxon>
        <taxon>Candida/Lodderomyces clade</taxon>
        <taxon>Candida</taxon>
    </lineage>
</organism>
<sequence length="1697" mass="189175">MKTQSHQRVSTNKRGHVRDSSRHMNNTDGNGVDGGGVSRKALHDNGTTAAAAAAGGNGGGYINSEELGNNRLSYLIAKSIGKTCIITTTDGSRYKGLLIATDLSTKPAPLSVVIKKPQLVNKGLLDEKNNLIDNALPQNLIVQAKDLIDFEIELNINEPVKKYHAKVASSVSPGGSPVVPTTKPAGTASTAGSSSSSPPPLADKSEFKTDSDISSEQKNKPFEERDLVKWEPEESDLQGLTLEEEEERHTSNGGAQWDQFKVNQEKFGVESTYDEHLYTTRINKTASDYKQKVLMAEKLAQEIEKSATTDRHILEERGLLVDDSGMDEEDKYSGVDRRGDELMAALKTNNKSHNNNNNNNNSNSNKIKPSPVPITGHHHHHHHQQQQQQQPNIEDTGKYVTPRQRAAQYHNDPAIISSSAINSKRKAPDSIPAKPVIHNEAFRLNAQSEINSLREFSATFKIPHKMPQDLLPILAKDKLKQSEILKKQSQQAPKQQESKSAQPVATASATRHAPQPQPQPQPAVEASQSAATYGAGAGAATPVSHPQHLPTSPAGAPPSSTTKGPVSTEKKYSKFKLNPNAAVFTPTFKPSTITSPPKANFNAPLPYQSPRATNNRTYSSNGSISSQGSTKRHHQISPQEFFGSVSKVPTKEGQARKIAAFKNGFNLFNTAKVKAEEAGTPTHLVFEKSFQTPPTWDSTIEESYTISFPRSVSMYGGGGGGGGGGAGGGAGVAGVAVGGVGGRVPSQMASSYIPNSMIAATPGTGGVATPQQPILQGASIAAAPIPYNFQIPPQFHHLPHQQQPYFAQQVTAAPMWFIPPPQGFGMINPYLNSGAGGGAHGQHGQQTRRTVNGGGGGNRFTRSGYKVEGVYVFSMSDVALSRIGSLIKTQDDIANVDSIRQQFIKEKLSIDVQLSTMTQLHFDSMMDNLSQMKDTLKKMTDIKGNLGKIQQIYKESVSVPKDNEIIRKMIIVNQFMNQTANLYNDISNFKSIVDSLKHAIMVEQEKMQQSLEYTMPQFLNIHFQYTQIRNFQDYLESYSQSSSDDLKSIVFRITSPTKELIRSFDNLLNECITSLTECTRENNLEILYKIVAMVIYEEQQDLKLQVSRSLKLDTSDINRSYKTFRSRERHYKNFFFEKFRLYFQGTFDACIEYNANDPIALYDNLDWMQDEIVFVHDAMTPLFPPEWNFDTFVQNIFYDKLHQYTLDLINNEPAAEDILKILTYDKKYTDFIKSIGGRSGTTSSIIGDDLKDTVLDDYMRNITTKMMEWNESLIKQESKVFIERSKAPDIYPYEQDIPDVDAANEPVIRHIEVSAFVLPDFKSPMIMMKEQADAASLSGNSKILLAVIENFCACYVERVLNFVNLVDEEMDKYFSFYNNFQFLVKTSKARRLFKKKPTVLDVDSLTPEEQANLSREGLVEYLGALANSLEISNDILNNKFAITYKEKVHTSYHVRVTTAFSTTVDKSSALVSEICISVSNIIINDLYPILCHLFTKKWLEDGQRQTESVMMMTLVAQTIAEYMAEARSYCIYTVYQVLFEIFLDKFVCTYLSIGFENILQGEGKRIDPKTQGYKAFKSRIQSDAELLFAGLSDLFMEKDRHYLLSSLTAIELLADLGTCENPMENIPEQWKEFVLPVFYDCSLDYIKGVVLCRKDMSKSQWKTLEPILIEIKDDYHKKMEPPQVPVLTLDGFEFAEK</sequence>
<accession>A0AAI9WVV1</accession>
<dbReference type="Pfam" id="PF14438">
    <property type="entry name" value="SM-ATX"/>
    <property type="match status" value="1"/>
</dbReference>
<feature type="compositionally biased region" description="Low complexity" evidence="2">
    <location>
        <begin position="619"/>
        <end position="629"/>
    </location>
</feature>
<feature type="compositionally biased region" description="Low complexity" evidence="2">
    <location>
        <begin position="522"/>
        <end position="541"/>
    </location>
</feature>
<dbReference type="InterPro" id="IPR045117">
    <property type="entry name" value="ATXN2-like"/>
</dbReference>
<dbReference type="GO" id="GO:0034063">
    <property type="term" value="P:stress granule assembly"/>
    <property type="evidence" value="ECO:0007669"/>
    <property type="project" value="TreeGrafter"/>
</dbReference>
<protein>
    <submittedName>
        <fullName evidence="4">SEC6</fullName>
    </submittedName>
</protein>
<dbReference type="GO" id="GO:0000145">
    <property type="term" value="C:exocyst"/>
    <property type="evidence" value="ECO:0007669"/>
    <property type="project" value="InterPro"/>
</dbReference>
<reference evidence="4" key="1">
    <citation type="journal article" date="2022" name="DNA Res.">
        <title>Genome analysis of five recently described species of the CUG-Ser clade uncovers Candida theae as a new hybrid lineage with pathogenic potential in the Candida parapsilosis species complex.</title>
        <authorList>
            <person name="Mixao V."/>
            <person name="Del Olmo V."/>
            <person name="Hegedusova E."/>
            <person name="Saus E."/>
            <person name="Pryszcz L."/>
            <person name="Cillingova A."/>
            <person name="Nosek J."/>
            <person name="Gabaldon T."/>
        </authorList>
    </citation>
    <scope>NUCLEOTIDE SEQUENCE</scope>
    <source>
        <strain evidence="4">CBS 10844</strain>
    </source>
</reference>
<dbReference type="InterPro" id="IPR042532">
    <property type="entry name" value="EXOC3/Sec6_C"/>
</dbReference>
<feature type="compositionally biased region" description="Low complexity" evidence="2">
    <location>
        <begin position="349"/>
        <end position="366"/>
    </location>
</feature>
<dbReference type="PANTHER" id="PTHR12854:SF7">
    <property type="entry name" value="ATAXIN-2 HOMOLOG"/>
    <property type="match status" value="1"/>
</dbReference>
<dbReference type="Pfam" id="PF06046">
    <property type="entry name" value="Sec6"/>
    <property type="match status" value="1"/>
</dbReference>
<feature type="compositionally biased region" description="Low complexity" evidence="2">
    <location>
        <begin position="550"/>
        <end position="562"/>
    </location>
</feature>
<feature type="region of interest" description="Disordered" evidence="2">
    <location>
        <begin position="406"/>
        <end position="431"/>
    </location>
</feature>